<dbReference type="SUPFAM" id="SSF51735">
    <property type="entry name" value="NAD(P)-binding Rossmann-fold domains"/>
    <property type="match status" value="1"/>
</dbReference>
<dbReference type="InterPro" id="IPR058924">
    <property type="entry name" value="AGPR_dimerisation_dom"/>
</dbReference>
<dbReference type="GO" id="GO:0070401">
    <property type="term" value="F:NADP+ binding"/>
    <property type="evidence" value="ECO:0007669"/>
    <property type="project" value="InterPro"/>
</dbReference>
<keyword evidence="7" id="KW-0963">Cytoplasm</keyword>
<dbReference type="PROSITE" id="PS01224">
    <property type="entry name" value="ARGC"/>
    <property type="match status" value="1"/>
</dbReference>
<dbReference type="InterPro" id="IPR036291">
    <property type="entry name" value="NAD(P)-bd_dom_sf"/>
</dbReference>
<evidence type="ECO:0000313" key="10">
    <source>
        <dbReference type="EMBL" id="AEL27622.1"/>
    </source>
</evidence>
<proteinExistence type="inferred from homology"/>
<evidence type="ECO:0000256" key="6">
    <source>
        <dbReference type="ARBA" id="ARBA00050557"/>
    </source>
</evidence>
<dbReference type="InterPro" id="IPR050085">
    <property type="entry name" value="AGPR"/>
</dbReference>
<name>G0J6C7_CYCMS</name>
<comment type="subcellular location">
    <subcellularLocation>
        <location evidence="7">Cytoplasm</location>
    </subcellularLocation>
</comment>
<dbReference type="eggNOG" id="COG0002">
    <property type="taxonomic scope" value="Bacteria"/>
</dbReference>
<dbReference type="KEGG" id="cmr:Cycma_3913"/>
<dbReference type="InterPro" id="IPR023013">
    <property type="entry name" value="AGPR_AS"/>
</dbReference>
<sequence length="353" mass="38953">MDQLNKMRNSKYKVSIVGASGYTGSELARILIHHPEVEIVSITSESHKGKRFSDLHGQFSGIIDFELVGADDVNVAEVDVVFLALPHGVSMEFVKRWIDEGVKIVDLSGDFRLSSPEVYEDWYKKDHTFPKGFDKAVYGMPELHFESISEASLIANPGCYPTASVLSLAPLFEAGIGNTDGAIIDAKSGTTGAGVKASNTTHFSNVNDNFKAYGIGTHRHTVEIQEQLSFLLKKSVILQFTPHLLPVDRGILATSYISIDTEMDQEKLTALYKDFYKNKPFVRLRNQAPSIKEVRGSNYADVYPYWDKRTGKAIVITAIDNLVKGAAGQAVHNMNIMLGLNESIGLLQVPMQP</sequence>
<evidence type="ECO:0000313" key="11">
    <source>
        <dbReference type="Proteomes" id="UP000001635"/>
    </source>
</evidence>
<dbReference type="InterPro" id="IPR000534">
    <property type="entry name" value="Semialdehyde_DH_NAD-bd"/>
</dbReference>
<dbReference type="CDD" id="cd17895">
    <property type="entry name" value="AGPR_1_N"/>
    <property type="match status" value="1"/>
</dbReference>
<dbReference type="Gene3D" id="3.40.50.720">
    <property type="entry name" value="NAD(P)-binding Rossmann-like Domain"/>
    <property type="match status" value="1"/>
</dbReference>
<dbReference type="UniPathway" id="UPA00068">
    <property type="reaction ID" value="UER00108"/>
</dbReference>
<dbReference type="PANTHER" id="PTHR32338:SF10">
    <property type="entry name" value="N-ACETYL-GAMMA-GLUTAMYL-PHOSPHATE REDUCTASE, CHLOROPLASTIC-RELATED"/>
    <property type="match status" value="1"/>
</dbReference>
<dbReference type="SMART" id="SM00859">
    <property type="entry name" value="Semialdhyde_dh"/>
    <property type="match status" value="1"/>
</dbReference>
<keyword evidence="4 7" id="KW-0521">NADP</keyword>
<evidence type="ECO:0000256" key="4">
    <source>
        <dbReference type="ARBA" id="ARBA00022857"/>
    </source>
</evidence>
<evidence type="ECO:0000256" key="2">
    <source>
        <dbReference type="ARBA" id="ARBA00022571"/>
    </source>
</evidence>
<keyword evidence="11" id="KW-1185">Reference proteome</keyword>
<dbReference type="Gene3D" id="3.30.360.10">
    <property type="entry name" value="Dihydrodipicolinate Reductase, domain 2"/>
    <property type="match status" value="1"/>
</dbReference>
<keyword evidence="3 7" id="KW-0028">Amino-acid biosynthesis</keyword>
<organism evidence="10 11">
    <name type="scientific">Cyclobacterium marinum (strain ATCC 25205 / DSM 745 / LMG 13164 / NCIMB 1802)</name>
    <name type="common">Flectobacillus marinus</name>
    <dbReference type="NCBI Taxonomy" id="880070"/>
    <lineage>
        <taxon>Bacteria</taxon>
        <taxon>Pseudomonadati</taxon>
        <taxon>Bacteroidota</taxon>
        <taxon>Cytophagia</taxon>
        <taxon>Cytophagales</taxon>
        <taxon>Cyclobacteriaceae</taxon>
        <taxon>Cyclobacterium</taxon>
    </lineage>
</organism>
<evidence type="ECO:0000256" key="3">
    <source>
        <dbReference type="ARBA" id="ARBA00022605"/>
    </source>
</evidence>
<evidence type="ECO:0000256" key="1">
    <source>
        <dbReference type="ARBA" id="ARBA00004862"/>
    </source>
</evidence>
<dbReference type="GO" id="GO:0051287">
    <property type="term" value="F:NAD binding"/>
    <property type="evidence" value="ECO:0007669"/>
    <property type="project" value="InterPro"/>
</dbReference>
<reference evidence="11" key="1">
    <citation type="submission" date="2011-07" db="EMBL/GenBank/DDBJ databases">
        <title>The complete genome of Cyclobacterium marinum DSM 745.</title>
        <authorList>
            <person name="Lucas S."/>
            <person name="Han J."/>
            <person name="Lapidus A."/>
            <person name="Bruce D."/>
            <person name="Goodwin L."/>
            <person name="Pitluck S."/>
            <person name="Peters L."/>
            <person name="Kyrpides N."/>
            <person name="Mavromatis K."/>
            <person name="Ivanova N."/>
            <person name="Ovchinnikova G."/>
            <person name="Chertkov O."/>
            <person name="Detter J.C."/>
            <person name="Tapia R."/>
            <person name="Han C."/>
            <person name="Land M."/>
            <person name="Hauser L."/>
            <person name="Markowitz V."/>
            <person name="Cheng J.-F."/>
            <person name="Hugenholtz P."/>
            <person name="Woyke T."/>
            <person name="Wu D."/>
            <person name="Tindall B."/>
            <person name="Schuetze A."/>
            <person name="Brambilla E."/>
            <person name="Klenk H.-P."/>
            <person name="Eisen J.A."/>
        </authorList>
    </citation>
    <scope>NUCLEOTIDE SEQUENCE [LARGE SCALE GENOMIC DNA]</scope>
    <source>
        <strain evidence="11">ATCC 25205 / DSM 745 / LMG 13164 / NCIMB 1802</strain>
    </source>
</reference>
<dbReference type="HAMAP" id="MF_00150">
    <property type="entry name" value="ArgC_type1"/>
    <property type="match status" value="1"/>
</dbReference>
<dbReference type="HOGENOM" id="CLU_006384_0_1_10"/>
<dbReference type="GO" id="GO:0005737">
    <property type="term" value="C:cytoplasm"/>
    <property type="evidence" value="ECO:0007669"/>
    <property type="project" value="UniProtKB-SubCell"/>
</dbReference>
<dbReference type="EC" id="1.2.1.38" evidence="7"/>
<feature type="domain" description="Semialdehyde dehydrogenase NAD-binding" evidence="9">
    <location>
        <begin position="13"/>
        <end position="151"/>
    </location>
</feature>
<dbReference type="Pfam" id="PF01118">
    <property type="entry name" value="Semialdhyde_dh"/>
    <property type="match status" value="1"/>
</dbReference>
<keyword evidence="5 7" id="KW-0560">Oxidoreductase</keyword>
<dbReference type="Proteomes" id="UP000001635">
    <property type="component" value="Chromosome"/>
</dbReference>
<dbReference type="InterPro" id="IPR000706">
    <property type="entry name" value="AGPR_type-1"/>
</dbReference>
<evidence type="ECO:0000256" key="7">
    <source>
        <dbReference type="HAMAP-Rule" id="MF_00150"/>
    </source>
</evidence>
<dbReference type="STRING" id="880070.Cycma_3913"/>
<evidence type="ECO:0000256" key="8">
    <source>
        <dbReference type="PROSITE-ProRule" id="PRU10010"/>
    </source>
</evidence>
<accession>G0J6C7</accession>
<comment type="pathway">
    <text evidence="1 7">Amino-acid biosynthesis; L-arginine biosynthesis; N(2)-acetyl-L-ornithine from L-glutamate: step 3/4.</text>
</comment>
<feature type="active site" evidence="7 8">
    <location>
        <position position="159"/>
    </location>
</feature>
<dbReference type="PANTHER" id="PTHR32338">
    <property type="entry name" value="N-ACETYL-GAMMA-GLUTAMYL-PHOSPHATE REDUCTASE, CHLOROPLASTIC-RELATED-RELATED"/>
    <property type="match status" value="1"/>
</dbReference>
<comment type="similarity">
    <text evidence="7">Belongs to the NAGSA dehydrogenase family. Type 1 subfamily.</text>
</comment>
<keyword evidence="2 7" id="KW-0055">Arginine biosynthesis</keyword>
<dbReference type="FunFam" id="3.30.360.10:FF:000014">
    <property type="entry name" value="N-acetyl-gamma-glutamyl-phosphate reductase"/>
    <property type="match status" value="1"/>
</dbReference>
<dbReference type="CDD" id="cd23934">
    <property type="entry name" value="AGPR_1_C"/>
    <property type="match status" value="1"/>
</dbReference>
<dbReference type="GO" id="GO:0006526">
    <property type="term" value="P:L-arginine biosynthetic process"/>
    <property type="evidence" value="ECO:0007669"/>
    <property type="project" value="UniProtKB-UniRule"/>
</dbReference>
<comment type="catalytic activity">
    <reaction evidence="6 7">
        <text>N-acetyl-L-glutamate 5-semialdehyde + phosphate + NADP(+) = N-acetyl-L-glutamyl 5-phosphate + NADPH + H(+)</text>
        <dbReference type="Rhea" id="RHEA:21588"/>
        <dbReference type="ChEBI" id="CHEBI:15378"/>
        <dbReference type="ChEBI" id="CHEBI:29123"/>
        <dbReference type="ChEBI" id="CHEBI:43474"/>
        <dbReference type="ChEBI" id="CHEBI:57783"/>
        <dbReference type="ChEBI" id="CHEBI:57936"/>
        <dbReference type="ChEBI" id="CHEBI:58349"/>
        <dbReference type="EC" id="1.2.1.38"/>
    </reaction>
</comment>
<protein>
    <recommendedName>
        <fullName evidence="7">N-acetyl-gamma-glutamyl-phosphate reductase</fullName>
        <shortName evidence="7">AGPR</shortName>
        <ecNumber evidence="7">1.2.1.38</ecNumber>
    </recommendedName>
    <alternativeName>
        <fullName evidence="7">N-acetyl-glutamate semialdehyde dehydrogenase</fullName>
        <shortName evidence="7">NAGSA dehydrogenase</shortName>
    </alternativeName>
</protein>
<comment type="function">
    <text evidence="7">Catalyzes the NADPH-dependent reduction of N-acetyl-5-glutamyl phosphate to yield N-acetyl-L-glutamate 5-semialdehyde.</text>
</comment>
<gene>
    <name evidence="7" type="primary">argC</name>
    <name evidence="10" type="ordered locus">Cycma_3913</name>
</gene>
<evidence type="ECO:0000259" key="9">
    <source>
        <dbReference type="SMART" id="SM00859"/>
    </source>
</evidence>
<dbReference type="AlphaFoldDB" id="G0J6C7"/>
<dbReference type="EMBL" id="CP002955">
    <property type="protein sequence ID" value="AEL27622.1"/>
    <property type="molecule type" value="Genomic_DNA"/>
</dbReference>
<evidence type="ECO:0000256" key="5">
    <source>
        <dbReference type="ARBA" id="ARBA00023002"/>
    </source>
</evidence>
<dbReference type="NCBIfam" id="TIGR01850">
    <property type="entry name" value="argC"/>
    <property type="match status" value="1"/>
</dbReference>
<dbReference type="Pfam" id="PF22698">
    <property type="entry name" value="Semialdhyde_dhC_1"/>
    <property type="match status" value="1"/>
</dbReference>
<dbReference type="SUPFAM" id="SSF55347">
    <property type="entry name" value="Glyceraldehyde-3-phosphate dehydrogenase-like, C-terminal domain"/>
    <property type="match status" value="1"/>
</dbReference>
<dbReference type="GO" id="GO:0003942">
    <property type="term" value="F:N-acetyl-gamma-glutamyl-phosphate reductase activity"/>
    <property type="evidence" value="ECO:0007669"/>
    <property type="project" value="UniProtKB-UniRule"/>
</dbReference>